<dbReference type="Pfam" id="PF19189">
    <property type="entry name" value="Mtf2"/>
    <property type="match status" value="1"/>
</dbReference>
<organism evidence="3 4">
    <name type="scientific">Arthrobotrys conoides</name>
    <dbReference type="NCBI Taxonomy" id="74498"/>
    <lineage>
        <taxon>Eukaryota</taxon>
        <taxon>Fungi</taxon>
        <taxon>Dikarya</taxon>
        <taxon>Ascomycota</taxon>
        <taxon>Pezizomycotina</taxon>
        <taxon>Orbiliomycetes</taxon>
        <taxon>Orbiliales</taxon>
        <taxon>Orbiliaceae</taxon>
        <taxon>Arthrobotrys</taxon>
    </lineage>
</organism>
<feature type="compositionally biased region" description="Basic and acidic residues" evidence="1">
    <location>
        <begin position="150"/>
        <end position="168"/>
    </location>
</feature>
<dbReference type="AlphaFoldDB" id="A0AAN8N6K0"/>
<feature type="compositionally biased region" description="Polar residues" evidence="1">
    <location>
        <begin position="21"/>
        <end position="37"/>
    </location>
</feature>
<evidence type="ECO:0000259" key="2">
    <source>
        <dbReference type="Pfam" id="PF19189"/>
    </source>
</evidence>
<dbReference type="PANTHER" id="PTHR39468">
    <property type="entry name" value="CHROMOSOME 7, WHOLE GENOME SHOTGUN SEQUENCE"/>
    <property type="match status" value="1"/>
</dbReference>
<dbReference type="InterPro" id="IPR040009">
    <property type="entry name" value="Mtf2/C5D6.12-like"/>
</dbReference>
<dbReference type="GO" id="GO:0005739">
    <property type="term" value="C:mitochondrion"/>
    <property type="evidence" value="ECO:0007669"/>
    <property type="project" value="InterPro"/>
</dbReference>
<dbReference type="EMBL" id="JAVHJM010000009">
    <property type="protein sequence ID" value="KAK6506351.1"/>
    <property type="molecule type" value="Genomic_DNA"/>
</dbReference>
<sequence length="532" mass="59328">MNSVKASVTRCAGRTLRSRGASFQPSQNPAETSTYTSHPTTMLSFLYPASARRHLITYTRSLPTLLTSQTIPTRRCYSTPPPQTPPASASSKYNLEPSNEAWQYLLGESTEEEEANLRPQRIESPSLEVNHGRTFRSRNHDSQQGSYRSSYRDNRGDRGDRGDRRGDRGGGGGRTRSTHHRNSFPETPQSFSHRRSTHQNYERGVYTKPEYKTSPKDGVAEDPSLSLLNLSSSPRTNMTEREKVIFDMIFDKLLQKSSYATPAKKLQHTRPSPMVSALFESAVGPQSGVDDEVSFGPERNGVDEKSSMEALLSRGDFPASLRSAAAGKLGLSRKAVGLDIMDEEVQSPERKEEYEKLSGMLELCGNDLEVWEWLDQYIFTMPFAANGLTGNYPKLLKEAIKLLRTEYNDFSACTAVFEKVKNLGTESYIIGCSVGVYNEILEVKWRGYRDMSGVLDLLEEMRVNGVDGDEVTAGIVADVLSDIRVFESNSFLPGTVMVWRTEGVLEGKERLREMMGALVNEGDQRMGGDVTV</sequence>
<dbReference type="PANTHER" id="PTHR39468:SF1">
    <property type="entry name" value="MTF2-LIKE C-TERMINAL DOMAIN-CONTAINING PROTEIN"/>
    <property type="match status" value="1"/>
</dbReference>
<dbReference type="InterPro" id="IPR043837">
    <property type="entry name" value="Mtf2-like_C"/>
</dbReference>
<feature type="domain" description="Mtf2-like C-terminal" evidence="2">
    <location>
        <begin position="351"/>
        <end position="518"/>
    </location>
</feature>
<dbReference type="Proteomes" id="UP001307849">
    <property type="component" value="Unassembled WGS sequence"/>
</dbReference>
<feature type="region of interest" description="Disordered" evidence="1">
    <location>
        <begin position="110"/>
        <end position="234"/>
    </location>
</feature>
<proteinExistence type="predicted"/>
<keyword evidence="4" id="KW-1185">Reference proteome</keyword>
<evidence type="ECO:0000256" key="1">
    <source>
        <dbReference type="SAM" id="MobiDB-lite"/>
    </source>
</evidence>
<reference evidence="3 4" key="1">
    <citation type="submission" date="2019-10" db="EMBL/GenBank/DDBJ databases">
        <authorList>
            <person name="Palmer J.M."/>
        </authorList>
    </citation>
    <scope>NUCLEOTIDE SEQUENCE [LARGE SCALE GENOMIC DNA]</scope>
    <source>
        <strain evidence="3 4">TWF506</strain>
    </source>
</reference>
<feature type="region of interest" description="Disordered" evidence="1">
    <location>
        <begin position="1"/>
        <end position="37"/>
    </location>
</feature>
<evidence type="ECO:0000313" key="3">
    <source>
        <dbReference type="EMBL" id="KAK6506351.1"/>
    </source>
</evidence>
<gene>
    <name evidence="3" type="ORF">TWF506_011267</name>
</gene>
<feature type="region of interest" description="Disordered" evidence="1">
    <location>
        <begin position="73"/>
        <end position="95"/>
    </location>
</feature>
<feature type="compositionally biased region" description="Basic and acidic residues" evidence="1">
    <location>
        <begin position="209"/>
        <end position="219"/>
    </location>
</feature>
<accession>A0AAN8N6K0</accession>
<protein>
    <recommendedName>
        <fullName evidence="2">Mtf2-like C-terminal domain-containing protein</fullName>
    </recommendedName>
</protein>
<evidence type="ECO:0000313" key="4">
    <source>
        <dbReference type="Proteomes" id="UP001307849"/>
    </source>
</evidence>
<comment type="caution">
    <text evidence="3">The sequence shown here is derived from an EMBL/GenBank/DDBJ whole genome shotgun (WGS) entry which is preliminary data.</text>
</comment>
<feature type="compositionally biased region" description="Low complexity" evidence="1">
    <location>
        <begin position="224"/>
        <end position="233"/>
    </location>
</feature>
<name>A0AAN8N6K0_9PEZI</name>